<proteinExistence type="predicted"/>
<feature type="transmembrane region" description="Helical" evidence="4">
    <location>
        <begin position="5"/>
        <end position="25"/>
    </location>
</feature>
<feature type="transmembrane region" description="Helical" evidence="4">
    <location>
        <begin position="55"/>
        <end position="85"/>
    </location>
</feature>
<dbReference type="InterPro" id="IPR051046">
    <property type="entry name" value="MurCDEF_CellWall_CoF430Synth"/>
</dbReference>
<feature type="domain" description="Mur ligase central" evidence="6">
    <location>
        <begin position="180"/>
        <end position="366"/>
    </location>
</feature>
<dbReference type="Gene3D" id="3.90.190.20">
    <property type="entry name" value="Mur ligase, C-terminal domain"/>
    <property type="match status" value="1"/>
</dbReference>
<dbReference type="SUPFAM" id="SSF53244">
    <property type="entry name" value="MurD-like peptide ligases, peptide-binding domain"/>
    <property type="match status" value="1"/>
</dbReference>
<dbReference type="GO" id="GO:0016881">
    <property type="term" value="F:acid-amino acid ligase activity"/>
    <property type="evidence" value="ECO:0007669"/>
    <property type="project" value="InterPro"/>
</dbReference>
<dbReference type="InterPro" id="IPR036615">
    <property type="entry name" value="Mur_ligase_C_dom_sf"/>
</dbReference>
<evidence type="ECO:0000256" key="1">
    <source>
        <dbReference type="ARBA" id="ARBA00022598"/>
    </source>
</evidence>
<accession>A0A926E2U7</accession>
<dbReference type="Gene3D" id="3.40.1190.10">
    <property type="entry name" value="Mur-like, catalytic domain"/>
    <property type="match status" value="1"/>
</dbReference>
<dbReference type="Proteomes" id="UP000610760">
    <property type="component" value="Unassembled WGS sequence"/>
</dbReference>
<dbReference type="Pfam" id="PF02875">
    <property type="entry name" value="Mur_ligase_C"/>
    <property type="match status" value="1"/>
</dbReference>
<keyword evidence="4" id="KW-0812">Transmembrane</keyword>
<feature type="domain" description="Mur ligase C-terminal" evidence="5">
    <location>
        <begin position="388"/>
        <end position="502"/>
    </location>
</feature>
<organism evidence="7 8">
    <name type="scientific">Fumia xinanensis</name>
    <dbReference type="NCBI Taxonomy" id="2763659"/>
    <lineage>
        <taxon>Bacteria</taxon>
        <taxon>Bacillati</taxon>
        <taxon>Bacillota</taxon>
        <taxon>Clostridia</taxon>
        <taxon>Eubacteriales</taxon>
        <taxon>Oscillospiraceae</taxon>
        <taxon>Fumia</taxon>
    </lineage>
</organism>
<keyword evidence="3" id="KW-0067">ATP-binding</keyword>
<dbReference type="Pfam" id="PF08245">
    <property type="entry name" value="Mur_ligase_M"/>
    <property type="match status" value="1"/>
</dbReference>
<keyword evidence="4" id="KW-1133">Transmembrane helix</keyword>
<keyword evidence="1 7" id="KW-0436">Ligase</keyword>
<protein>
    <submittedName>
        <fullName evidence="7">UDP-N-acetylmuramoyl-tripeptide--D-alanyl-D-alanine ligase</fullName>
    </submittedName>
</protein>
<name>A0A926E2U7_9FIRM</name>
<sequence>MEIVFLILLLMAFAVNFTMLCLYYLHMFQLNSYKPHEQLKWLKGNFLPAVVGRNLGAIVTIPLLLFCGPIGQGISFLVLAISAYLNRPKKAKKPLVYTNRIKRMLITLGVLLCFIVAAAALLGQSWGNGLLLPIAQFFASLLVLLANLINRPIEQSINNWYINDAKQMIREMSDLKVIGITGSYGKTSVKFYLNKLLSAKYNVLMTPESFNTTLGVVRTIRSSLKATHEIFICEMGAKNIGDIQEICDIVKPNYGIITSIGPQHLESFKSIDNVIKTKFELADAVPQDGIVFLNNDNEYIRKQKRSKKTVAYGIEETDSDYRAYDIQVSSKGSSFKMTVDGTDYTFLTRLIGAHNVLNIAGAIAAAHTLGVPMTDLVRQVKALESVPHRLQLIKGSQALIIDDAYNSNPSGAKAALDTLSAFEGFKILVTPGMIELGEKQDECNHTFGTQAASVCDYVVLVGERQTKSIYNGLTDAKYEPNKIIVAPNLQEALKSVENIKTGGLQKIVLLENDLPDNY</sequence>
<dbReference type="GO" id="GO:0005524">
    <property type="term" value="F:ATP binding"/>
    <property type="evidence" value="ECO:0007669"/>
    <property type="project" value="UniProtKB-KW"/>
</dbReference>
<dbReference type="InterPro" id="IPR004101">
    <property type="entry name" value="Mur_ligase_C"/>
</dbReference>
<dbReference type="EMBL" id="JACRSV010000001">
    <property type="protein sequence ID" value="MBC8558500.1"/>
    <property type="molecule type" value="Genomic_DNA"/>
</dbReference>
<evidence type="ECO:0000256" key="3">
    <source>
        <dbReference type="ARBA" id="ARBA00022840"/>
    </source>
</evidence>
<gene>
    <name evidence="7" type="ORF">H8710_00310</name>
</gene>
<evidence type="ECO:0000259" key="5">
    <source>
        <dbReference type="Pfam" id="PF02875"/>
    </source>
</evidence>
<dbReference type="InterPro" id="IPR036565">
    <property type="entry name" value="Mur-like_cat_sf"/>
</dbReference>
<keyword evidence="8" id="KW-1185">Reference proteome</keyword>
<evidence type="ECO:0000256" key="2">
    <source>
        <dbReference type="ARBA" id="ARBA00022741"/>
    </source>
</evidence>
<dbReference type="RefSeq" id="WP_249293389.1">
    <property type="nucleotide sequence ID" value="NZ_JACRSV010000001.1"/>
</dbReference>
<evidence type="ECO:0000256" key="4">
    <source>
        <dbReference type="SAM" id="Phobius"/>
    </source>
</evidence>
<dbReference type="InterPro" id="IPR013221">
    <property type="entry name" value="Mur_ligase_cen"/>
</dbReference>
<reference evidence="7" key="1">
    <citation type="submission" date="2020-08" db="EMBL/GenBank/DDBJ databases">
        <title>Genome public.</title>
        <authorList>
            <person name="Liu C."/>
            <person name="Sun Q."/>
        </authorList>
    </citation>
    <scope>NUCLEOTIDE SEQUENCE</scope>
    <source>
        <strain evidence="7">NSJ-33</strain>
    </source>
</reference>
<evidence type="ECO:0000259" key="6">
    <source>
        <dbReference type="Pfam" id="PF08245"/>
    </source>
</evidence>
<evidence type="ECO:0000313" key="7">
    <source>
        <dbReference type="EMBL" id="MBC8558500.1"/>
    </source>
</evidence>
<dbReference type="AlphaFoldDB" id="A0A926E2U7"/>
<feature type="transmembrane region" description="Helical" evidence="4">
    <location>
        <begin position="105"/>
        <end position="124"/>
    </location>
</feature>
<comment type="caution">
    <text evidence="7">The sequence shown here is derived from an EMBL/GenBank/DDBJ whole genome shotgun (WGS) entry which is preliminary data.</text>
</comment>
<dbReference type="PANTHER" id="PTHR43024:SF1">
    <property type="entry name" value="UDP-N-ACETYLMURAMOYL-TRIPEPTIDE--D-ALANYL-D-ALANINE LIGASE"/>
    <property type="match status" value="1"/>
</dbReference>
<dbReference type="PANTHER" id="PTHR43024">
    <property type="entry name" value="UDP-N-ACETYLMURAMOYL-TRIPEPTIDE--D-ALANYL-D-ALANINE LIGASE"/>
    <property type="match status" value="1"/>
</dbReference>
<dbReference type="SUPFAM" id="SSF53623">
    <property type="entry name" value="MurD-like peptide ligases, catalytic domain"/>
    <property type="match status" value="1"/>
</dbReference>
<keyword evidence="4" id="KW-0472">Membrane</keyword>
<keyword evidence="2" id="KW-0547">Nucleotide-binding</keyword>
<evidence type="ECO:0000313" key="8">
    <source>
        <dbReference type="Proteomes" id="UP000610760"/>
    </source>
</evidence>